<evidence type="ECO:0000256" key="1">
    <source>
        <dbReference type="SAM" id="SignalP"/>
    </source>
</evidence>
<dbReference type="OrthoDB" id="414826at2759"/>
<dbReference type="SUPFAM" id="SSF55797">
    <property type="entry name" value="PR-1-like"/>
    <property type="match status" value="1"/>
</dbReference>
<evidence type="ECO:0000313" key="3">
    <source>
        <dbReference type="EMBL" id="TSL61259.1"/>
    </source>
</evidence>
<feature type="signal peptide" evidence="1">
    <location>
        <begin position="1"/>
        <end position="22"/>
    </location>
</feature>
<accession>A0A556U0H6</accession>
<protein>
    <submittedName>
        <fullName evidence="3">Peptidase inhibitor 15</fullName>
    </submittedName>
</protein>
<sequence length="226" mass="25410">MRVCCSHLVLVAILWTMSCTRAAVAPTNITELNHGIDLSWRNRNSSDVPHSRRKRYVSSRDMTALLDYHNRVRSQVFPPAANMEYMVWDDKLAKSAESWASQCIWDHGPPHVMRYTGQNLSISTGKYKSVIDLVKSWNDEKFSFSYPNRCTGPVCTHYTQSFPVSSVSWPPSLSITLFQDIGFGLLTPLLTSFHSLSAALNKQAQNLTPSQLVAPSATAYIAYAYK</sequence>
<dbReference type="Pfam" id="PF00188">
    <property type="entry name" value="CAP"/>
    <property type="match status" value="1"/>
</dbReference>
<evidence type="ECO:0000259" key="2">
    <source>
        <dbReference type="SMART" id="SM00198"/>
    </source>
</evidence>
<comment type="caution">
    <text evidence="3">The sequence shown here is derived from an EMBL/GenBank/DDBJ whole genome shotgun (WGS) entry which is preliminary data.</text>
</comment>
<dbReference type="PANTHER" id="PTHR10334">
    <property type="entry name" value="CYSTEINE-RICH SECRETORY PROTEIN-RELATED"/>
    <property type="match status" value="1"/>
</dbReference>
<feature type="domain" description="SCP" evidence="2">
    <location>
        <begin position="60"/>
        <end position="182"/>
    </location>
</feature>
<dbReference type="InterPro" id="IPR001283">
    <property type="entry name" value="CRISP-related"/>
</dbReference>
<organism evidence="3 4">
    <name type="scientific">Bagarius yarrelli</name>
    <name type="common">Goonch</name>
    <name type="synonym">Bagrus yarrelli</name>
    <dbReference type="NCBI Taxonomy" id="175774"/>
    <lineage>
        <taxon>Eukaryota</taxon>
        <taxon>Metazoa</taxon>
        <taxon>Chordata</taxon>
        <taxon>Craniata</taxon>
        <taxon>Vertebrata</taxon>
        <taxon>Euteleostomi</taxon>
        <taxon>Actinopterygii</taxon>
        <taxon>Neopterygii</taxon>
        <taxon>Teleostei</taxon>
        <taxon>Ostariophysi</taxon>
        <taxon>Siluriformes</taxon>
        <taxon>Sisoridae</taxon>
        <taxon>Sisorinae</taxon>
        <taxon>Bagarius</taxon>
    </lineage>
</organism>
<reference evidence="3 4" key="1">
    <citation type="journal article" date="2019" name="Genome Biol. Evol.">
        <title>Whole-Genome Sequencing of the Giant Devil Catfish, Bagarius yarrelli.</title>
        <authorList>
            <person name="Jiang W."/>
            <person name="Lv Y."/>
            <person name="Cheng L."/>
            <person name="Yang K."/>
            <person name="Chao B."/>
            <person name="Wang X."/>
            <person name="Li Y."/>
            <person name="Pan X."/>
            <person name="You X."/>
            <person name="Zhang Y."/>
            <person name="Yang J."/>
            <person name="Li J."/>
            <person name="Zhang X."/>
            <person name="Liu S."/>
            <person name="Sun C."/>
            <person name="Yang J."/>
            <person name="Shi Q."/>
        </authorList>
    </citation>
    <scope>NUCLEOTIDE SEQUENCE [LARGE SCALE GENOMIC DNA]</scope>
    <source>
        <strain evidence="3">JWS20170419001</strain>
        <tissue evidence="3">Muscle</tissue>
    </source>
</reference>
<dbReference type="AlphaFoldDB" id="A0A556U0H6"/>
<dbReference type="Proteomes" id="UP000319801">
    <property type="component" value="Unassembled WGS sequence"/>
</dbReference>
<proteinExistence type="predicted"/>
<dbReference type="SMART" id="SM00198">
    <property type="entry name" value="SCP"/>
    <property type="match status" value="1"/>
</dbReference>
<name>A0A556U0H6_BAGYA</name>
<dbReference type="Gene3D" id="3.40.33.10">
    <property type="entry name" value="CAP"/>
    <property type="match status" value="1"/>
</dbReference>
<dbReference type="PROSITE" id="PS51257">
    <property type="entry name" value="PROKAR_LIPOPROTEIN"/>
    <property type="match status" value="1"/>
</dbReference>
<keyword evidence="4" id="KW-1185">Reference proteome</keyword>
<keyword evidence="1" id="KW-0732">Signal</keyword>
<feature type="chain" id="PRO_5021972884" evidence="1">
    <location>
        <begin position="23"/>
        <end position="226"/>
    </location>
</feature>
<gene>
    <name evidence="3" type="ORF">Baya_6530</name>
</gene>
<dbReference type="InterPro" id="IPR035940">
    <property type="entry name" value="CAP_sf"/>
</dbReference>
<dbReference type="InterPro" id="IPR014044">
    <property type="entry name" value="CAP_dom"/>
</dbReference>
<dbReference type="EMBL" id="VCAZ01000034">
    <property type="protein sequence ID" value="TSL61259.1"/>
    <property type="molecule type" value="Genomic_DNA"/>
</dbReference>
<evidence type="ECO:0000313" key="4">
    <source>
        <dbReference type="Proteomes" id="UP000319801"/>
    </source>
</evidence>